<feature type="transmembrane region" description="Helical" evidence="6">
    <location>
        <begin position="72"/>
        <end position="96"/>
    </location>
</feature>
<reference evidence="7 8" key="1">
    <citation type="submission" date="2020-12" db="EMBL/GenBank/DDBJ databases">
        <title>FDA dAtabase for Regulatory Grade micrObial Sequences (FDA-ARGOS): Supporting development and validation of Infectious Disease Dx tests.</title>
        <authorList>
            <person name="Nelson B."/>
            <person name="Plummer A."/>
            <person name="Tallon L."/>
            <person name="Sadzewicz L."/>
            <person name="Zhao X."/>
            <person name="Boylan J."/>
            <person name="Ott S."/>
            <person name="Bowen H."/>
            <person name="Vavikolanu K."/>
            <person name="Mehta A."/>
            <person name="Aluvathingal J."/>
            <person name="Nadendla S."/>
            <person name="Myers T."/>
            <person name="Yan Y."/>
            <person name="Sichtig H."/>
        </authorList>
    </citation>
    <scope>NUCLEOTIDE SEQUENCE [LARGE SCALE GENOMIC DNA]</scope>
    <source>
        <strain evidence="7 8">FDAARGOS_1049</strain>
        <plasmid evidence="7 8">unnamed</plasmid>
    </source>
</reference>
<comment type="subcellular location">
    <subcellularLocation>
        <location evidence="1">Membrane</location>
        <topology evidence="1">Multi-pass membrane protein</topology>
    </subcellularLocation>
</comment>
<evidence type="ECO:0000313" key="7">
    <source>
        <dbReference type="EMBL" id="QQC67858.1"/>
    </source>
</evidence>
<dbReference type="GO" id="GO:0016020">
    <property type="term" value="C:membrane"/>
    <property type="evidence" value="ECO:0007669"/>
    <property type="project" value="UniProtKB-SubCell"/>
</dbReference>
<keyword evidence="4 6" id="KW-0472">Membrane</keyword>
<evidence type="ECO:0000256" key="3">
    <source>
        <dbReference type="ARBA" id="ARBA00022989"/>
    </source>
</evidence>
<dbReference type="GO" id="GO:0030255">
    <property type="term" value="P:protein secretion by the type IV secretion system"/>
    <property type="evidence" value="ECO:0007669"/>
    <property type="project" value="InterPro"/>
</dbReference>
<dbReference type="KEGG" id="pgis:I6I06_28990"/>
<dbReference type="EMBL" id="CP066077">
    <property type="protein sequence ID" value="QQC67858.1"/>
    <property type="molecule type" value="Genomic_DNA"/>
</dbReference>
<keyword evidence="2 6" id="KW-0812">Transmembrane</keyword>
<evidence type="ECO:0000256" key="4">
    <source>
        <dbReference type="ARBA" id="ARBA00023136"/>
    </source>
</evidence>
<sequence>MALATASPDAFLDLIFAKVKTKADTLLATNYPVLAAKVMPIAVLIAMIWVGVKVIRVHSGRDPADVWPLVRMALTIMSIFTGLNWSTGGVAIYHFFTQLRDDTTAIFMGGQSIVQYMDTMHDHFTAIASYLMSASWQNMGIIALGLLMQAIDCLLVVLVLFLEAASYMGLAITTVMGPLFLPTLFWTATRGYGMNWFSAQLKFALVGVILGICVVFSFGIAQELMSDAMGVMKIAPADVTAADVAAAFILQGFMCLFVWFGVKPLASALASSGAAAGGMAEMAGGMLVSSTLTKLFGGGRGGGAGAGIAPTLNSLAQTQTSQGQQLDRIERMLGNQGPASAMQSPPSGAGQPGQNINTAGEGAKW</sequence>
<feature type="transmembrane region" description="Helical" evidence="6">
    <location>
        <begin position="201"/>
        <end position="221"/>
    </location>
</feature>
<keyword evidence="3 6" id="KW-1133">Transmembrane helix</keyword>
<feature type="compositionally biased region" description="Polar residues" evidence="5">
    <location>
        <begin position="337"/>
        <end position="358"/>
    </location>
</feature>
<evidence type="ECO:0000313" key="8">
    <source>
        <dbReference type="Proteomes" id="UP000595610"/>
    </source>
</evidence>
<keyword evidence="7" id="KW-0614">Plasmid</keyword>
<organism evidence="7 8">
    <name type="scientific">Paraburkholderia ginsengisoli</name>
    <dbReference type="NCBI Taxonomy" id="311231"/>
    <lineage>
        <taxon>Bacteria</taxon>
        <taxon>Pseudomonadati</taxon>
        <taxon>Pseudomonadota</taxon>
        <taxon>Betaproteobacteria</taxon>
        <taxon>Burkholderiales</taxon>
        <taxon>Burkholderiaceae</taxon>
        <taxon>Paraburkholderia</taxon>
    </lineage>
</organism>
<gene>
    <name evidence="7" type="ORF">I6I06_28990</name>
</gene>
<protein>
    <submittedName>
        <fullName evidence="7">Type IV secretion system protein</fullName>
    </submittedName>
</protein>
<accession>A0A7T4N9S4</accession>
<evidence type="ECO:0000256" key="6">
    <source>
        <dbReference type="SAM" id="Phobius"/>
    </source>
</evidence>
<dbReference type="RefSeq" id="WP_042329686.1">
    <property type="nucleotide sequence ID" value="NZ_CP066077.1"/>
</dbReference>
<dbReference type="Pfam" id="PF04610">
    <property type="entry name" value="TrbL"/>
    <property type="match status" value="1"/>
</dbReference>
<dbReference type="Proteomes" id="UP000595610">
    <property type="component" value="Plasmid unnamed"/>
</dbReference>
<keyword evidence="8" id="KW-1185">Reference proteome</keyword>
<name>A0A7T4N9S4_9BURK</name>
<dbReference type="InterPro" id="IPR007688">
    <property type="entry name" value="Conjugal_tfr_TrbL/VirB6"/>
</dbReference>
<evidence type="ECO:0000256" key="5">
    <source>
        <dbReference type="SAM" id="MobiDB-lite"/>
    </source>
</evidence>
<feature type="transmembrane region" description="Helical" evidence="6">
    <location>
        <begin position="31"/>
        <end position="52"/>
    </location>
</feature>
<feature type="region of interest" description="Disordered" evidence="5">
    <location>
        <begin position="336"/>
        <end position="365"/>
    </location>
</feature>
<feature type="transmembrane region" description="Helical" evidence="6">
    <location>
        <begin position="141"/>
        <end position="161"/>
    </location>
</feature>
<geneLocation type="plasmid" evidence="7 8">
    <name>unnamed</name>
</geneLocation>
<proteinExistence type="predicted"/>
<dbReference type="AlphaFoldDB" id="A0A7T4N9S4"/>
<evidence type="ECO:0000256" key="2">
    <source>
        <dbReference type="ARBA" id="ARBA00022692"/>
    </source>
</evidence>
<feature type="transmembrane region" description="Helical" evidence="6">
    <location>
        <begin position="167"/>
        <end position="189"/>
    </location>
</feature>
<feature type="transmembrane region" description="Helical" evidence="6">
    <location>
        <begin position="241"/>
        <end position="262"/>
    </location>
</feature>
<evidence type="ECO:0000256" key="1">
    <source>
        <dbReference type="ARBA" id="ARBA00004141"/>
    </source>
</evidence>